<name>A0A016U9V2_9BILA</name>
<evidence type="ECO:0000256" key="1">
    <source>
        <dbReference type="SAM" id="MobiDB-lite"/>
    </source>
</evidence>
<gene>
    <name evidence="2" type="primary">Acey_s0050.g2011</name>
    <name evidence="2" type="ORF">Y032_0050g2011</name>
</gene>
<comment type="caution">
    <text evidence="2">The sequence shown here is derived from an EMBL/GenBank/DDBJ whole genome shotgun (WGS) entry which is preliminary data.</text>
</comment>
<dbReference type="EMBL" id="JARK01001386">
    <property type="protein sequence ID" value="EYC11627.1"/>
    <property type="molecule type" value="Genomic_DNA"/>
</dbReference>
<feature type="region of interest" description="Disordered" evidence="1">
    <location>
        <begin position="60"/>
        <end position="86"/>
    </location>
</feature>
<keyword evidence="3" id="KW-1185">Reference proteome</keyword>
<accession>A0A016U9V2</accession>
<reference evidence="3" key="1">
    <citation type="journal article" date="2015" name="Nat. Genet.">
        <title>The genome and transcriptome of the zoonotic hookworm Ancylostoma ceylanicum identify infection-specific gene families.</title>
        <authorList>
            <person name="Schwarz E.M."/>
            <person name="Hu Y."/>
            <person name="Antoshechkin I."/>
            <person name="Miller M.M."/>
            <person name="Sternberg P.W."/>
            <person name="Aroian R.V."/>
        </authorList>
    </citation>
    <scope>NUCLEOTIDE SEQUENCE</scope>
    <source>
        <strain evidence="3">HY135</strain>
    </source>
</reference>
<proteinExistence type="predicted"/>
<dbReference type="AlphaFoldDB" id="A0A016U9V2"/>
<evidence type="ECO:0000313" key="2">
    <source>
        <dbReference type="EMBL" id="EYC11627.1"/>
    </source>
</evidence>
<feature type="compositionally biased region" description="Polar residues" evidence="1">
    <location>
        <begin position="61"/>
        <end position="86"/>
    </location>
</feature>
<evidence type="ECO:0000313" key="3">
    <source>
        <dbReference type="Proteomes" id="UP000024635"/>
    </source>
</evidence>
<sequence>MPLSTFRCNNQSGSNFFGVARVAPFRGAPIVWRDSSGGTTYRQARPRARYYHTDYGHATRLSDNQCSDNSSTPPKSAQSTTDALAP</sequence>
<protein>
    <submittedName>
        <fullName evidence="2">Uncharacterized protein</fullName>
    </submittedName>
</protein>
<organism evidence="2 3">
    <name type="scientific">Ancylostoma ceylanicum</name>
    <dbReference type="NCBI Taxonomy" id="53326"/>
    <lineage>
        <taxon>Eukaryota</taxon>
        <taxon>Metazoa</taxon>
        <taxon>Ecdysozoa</taxon>
        <taxon>Nematoda</taxon>
        <taxon>Chromadorea</taxon>
        <taxon>Rhabditida</taxon>
        <taxon>Rhabditina</taxon>
        <taxon>Rhabditomorpha</taxon>
        <taxon>Strongyloidea</taxon>
        <taxon>Ancylostomatidae</taxon>
        <taxon>Ancylostomatinae</taxon>
        <taxon>Ancylostoma</taxon>
    </lineage>
</organism>
<dbReference type="Proteomes" id="UP000024635">
    <property type="component" value="Unassembled WGS sequence"/>
</dbReference>